<dbReference type="Pfam" id="PF00069">
    <property type="entry name" value="Pkinase"/>
    <property type="match status" value="1"/>
</dbReference>
<dbReference type="InterPro" id="IPR000719">
    <property type="entry name" value="Prot_kinase_dom"/>
</dbReference>
<keyword evidence="4" id="KW-0547">Nucleotide-binding</keyword>
<organism evidence="10 11">
    <name type="scientific">Fimbriiglobus ruber</name>
    <dbReference type="NCBI Taxonomy" id="1908690"/>
    <lineage>
        <taxon>Bacteria</taxon>
        <taxon>Pseudomonadati</taxon>
        <taxon>Planctomycetota</taxon>
        <taxon>Planctomycetia</taxon>
        <taxon>Gemmatales</taxon>
        <taxon>Gemmataceae</taxon>
        <taxon>Fimbriiglobus</taxon>
    </lineage>
</organism>
<dbReference type="PROSITE" id="PS00108">
    <property type="entry name" value="PROTEIN_KINASE_ST"/>
    <property type="match status" value="1"/>
</dbReference>
<dbReference type="AlphaFoldDB" id="A0A225DY23"/>
<keyword evidence="8" id="KW-1133">Transmembrane helix</keyword>
<feature type="transmembrane region" description="Helical" evidence="8">
    <location>
        <begin position="382"/>
        <end position="403"/>
    </location>
</feature>
<feature type="region of interest" description="Disordered" evidence="7">
    <location>
        <begin position="1"/>
        <end position="20"/>
    </location>
</feature>
<name>A0A225DY23_9BACT</name>
<comment type="caution">
    <text evidence="10">The sequence shown here is derived from an EMBL/GenBank/DDBJ whole genome shotgun (WGS) entry which is preliminary data.</text>
</comment>
<evidence type="ECO:0000313" key="11">
    <source>
        <dbReference type="Proteomes" id="UP000214646"/>
    </source>
</evidence>
<evidence type="ECO:0000256" key="2">
    <source>
        <dbReference type="ARBA" id="ARBA00022527"/>
    </source>
</evidence>
<evidence type="ECO:0000256" key="1">
    <source>
        <dbReference type="ARBA" id="ARBA00012513"/>
    </source>
</evidence>
<accession>A0A225DY23</accession>
<evidence type="ECO:0000256" key="6">
    <source>
        <dbReference type="ARBA" id="ARBA00022840"/>
    </source>
</evidence>
<keyword evidence="6" id="KW-0067">ATP-binding</keyword>
<evidence type="ECO:0000256" key="5">
    <source>
        <dbReference type="ARBA" id="ARBA00022777"/>
    </source>
</evidence>
<dbReference type="SUPFAM" id="SSF56112">
    <property type="entry name" value="Protein kinase-like (PK-like)"/>
    <property type="match status" value="1"/>
</dbReference>
<feature type="transmembrane region" description="Helical" evidence="8">
    <location>
        <begin position="409"/>
        <end position="429"/>
    </location>
</feature>
<keyword evidence="11" id="KW-1185">Reference proteome</keyword>
<feature type="domain" description="Protein kinase" evidence="9">
    <location>
        <begin position="26"/>
        <end position="284"/>
    </location>
</feature>
<dbReference type="FunFam" id="1.10.510.10:FF:000021">
    <property type="entry name" value="Serine/threonine protein kinase"/>
    <property type="match status" value="1"/>
</dbReference>
<evidence type="ECO:0000256" key="3">
    <source>
        <dbReference type="ARBA" id="ARBA00022679"/>
    </source>
</evidence>
<evidence type="ECO:0000259" key="9">
    <source>
        <dbReference type="PROSITE" id="PS50011"/>
    </source>
</evidence>
<dbReference type="Gene3D" id="1.10.510.10">
    <property type="entry name" value="Transferase(Phosphotransferase) domain 1"/>
    <property type="match status" value="1"/>
</dbReference>
<dbReference type="InterPro" id="IPR008271">
    <property type="entry name" value="Ser/Thr_kinase_AS"/>
</dbReference>
<dbReference type="PROSITE" id="PS50011">
    <property type="entry name" value="PROTEIN_KINASE_DOM"/>
    <property type="match status" value="1"/>
</dbReference>
<dbReference type="PANTHER" id="PTHR43289:SF6">
    <property type="entry name" value="SERINE_THREONINE-PROTEIN KINASE NEKL-3"/>
    <property type="match status" value="1"/>
</dbReference>
<dbReference type="SMART" id="SM00220">
    <property type="entry name" value="S_TKc"/>
    <property type="match status" value="1"/>
</dbReference>
<evidence type="ECO:0000256" key="7">
    <source>
        <dbReference type="SAM" id="MobiDB-lite"/>
    </source>
</evidence>
<feature type="transmembrane region" description="Helical" evidence="8">
    <location>
        <begin position="436"/>
        <end position="454"/>
    </location>
</feature>
<keyword evidence="2 10" id="KW-0723">Serine/threonine-protein kinase</keyword>
<gene>
    <name evidence="10" type="ORF">FRUB_03037</name>
</gene>
<feature type="transmembrane region" description="Helical" evidence="8">
    <location>
        <begin position="460"/>
        <end position="476"/>
    </location>
</feature>
<sequence>MWSKTPSFSQPAPSGSDRLPAEWGEYGGVEHVADGGMGAVYKARNRRLNRVEAVKVVLSGRFAGTRQIERFRFEAEAAAALDHPNIVPVYGVGEVGGIPYFAMKWIEGGDLARYAAGIRHDPRAIAGVMAKVARAVNHAHRMGILHRDLKPSNVLVDADGDPHVTDFGLAKRADASEGMTVTGAVVGTPSYMAPEQARGDRGLTTAVDVYGIGAILYEVLTGRPPFTGRALTEVIKRVAGDPPIRPSDLDPAVNSDLEAVCLKCLEKDPRDRYISARVVAEDLERCARGEPVSVRPPGLWEWAQREVSKTPPHFPGYVWEVKIWFGAIIAASQTGVFALARAGWDVAWVWGSFVGAWATAAVALWWYMAARFTRLPATEQHSVMIAVGHILAQIALTAAVLPWTGPADLALAIYPAMTAISGFSLFVVGTTHWGRFYWFGLAITALAPVCAAWPAAGPLLYGWALAACMWYWAYAVKVTFGTVPPEAADGLNG</sequence>
<feature type="transmembrane region" description="Helical" evidence="8">
    <location>
        <begin position="348"/>
        <end position="370"/>
    </location>
</feature>
<dbReference type="GO" id="GO:0004674">
    <property type="term" value="F:protein serine/threonine kinase activity"/>
    <property type="evidence" value="ECO:0007669"/>
    <property type="project" value="UniProtKB-KW"/>
</dbReference>
<evidence type="ECO:0000256" key="4">
    <source>
        <dbReference type="ARBA" id="ARBA00022741"/>
    </source>
</evidence>
<dbReference type="Gene3D" id="3.30.200.20">
    <property type="entry name" value="Phosphorylase Kinase, domain 1"/>
    <property type="match status" value="1"/>
</dbReference>
<evidence type="ECO:0000313" key="10">
    <source>
        <dbReference type="EMBL" id="OWK43438.1"/>
    </source>
</evidence>
<proteinExistence type="predicted"/>
<dbReference type="CDD" id="cd14014">
    <property type="entry name" value="STKc_PknB_like"/>
    <property type="match status" value="1"/>
</dbReference>
<keyword evidence="5 10" id="KW-0418">Kinase</keyword>
<dbReference type="GO" id="GO:0005524">
    <property type="term" value="F:ATP binding"/>
    <property type="evidence" value="ECO:0007669"/>
    <property type="project" value="UniProtKB-KW"/>
</dbReference>
<keyword evidence="3" id="KW-0808">Transferase</keyword>
<keyword evidence="8" id="KW-0472">Membrane</keyword>
<dbReference type="InterPro" id="IPR011009">
    <property type="entry name" value="Kinase-like_dom_sf"/>
</dbReference>
<dbReference type="PANTHER" id="PTHR43289">
    <property type="entry name" value="MITOGEN-ACTIVATED PROTEIN KINASE KINASE KINASE 20-RELATED"/>
    <property type="match status" value="1"/>
</dbReference>
<reference evidence="11" key="1">
    <citation type="submission" date="2017-06" db="EMBL/GenBank/DDBJ databases">
        <title>Genome analysis of Fimbriiglobus ruber SP5, the first member of the order Planctomycetales with confirmed chitinolytic capability.</title>
        <authorList>
            <person name="Ravin N.V."/>
            <person name="Rakitin A.L."/>
            <person name="Ivanova A.A."/>
            <person name="Beletsky A.V."/>
            <person name="Kulichevskaya I.S."/>
            <person name="Mardanov A.V."/>
            <person name="Dedysh S.N."/>
        </authorList>
    </citation>
    <scope>NUCLEOTIDE SEQUENCE [LARGE SCALE GENOMIC DNA]</scope>
    <source>
        <strain evidence="11">SP5</strain>
    </source>
</reference>
<feature type="compositionally biased region" description="Polar residues" evidence="7">
    <location>
        <begin position="1"/>
        <end position="13"/>
    </location>
</feature>
<evidence type="ECO:0000256" key="8">
    <source>
        <dbReference type="SAM" id="Phobius"/>
    </source>
</evidence>
<dbReference type="EMBL" id="NIDE01000004">
    <property type="protein sequence ID" value="OWK43438.1"/>
    <property type="molecule type" value="Genomic_DNA"/>
</dbReference>
<dbReference type="Proteomes" id="UP000214646">
    <property type="component" value="Unassembled WGS sequence"/>
</dbReference>
<protein>
    <recommendedName>
        <fullName evidence="1">non-specific serine/threonine protein kinase</fullName>
        <ecNumber evidence="1">2.7.11.1</ecNumber>
    </recommendedName>
</protein>
<dbReference type="EC" id="2.7.11.1" evidence="1"/>
<keyword evidence="8" id="KW-0812">Transmembrane</keyword>